<comment type="caution">
    <text evidence="1">The sequence shown here is derived from an EMBL/GenBank/DDBJ whole genome shotgun (WGS) entry which is preliminary data.</text>
</comment>
<dbReference type="RefSeq" id="WP_133678725.1">
    <property type="nucleotide sequence ID" value="NZ_SNZP01000002.1"/>
</dbReference>
<gene>
    <name evidence="1" type="ORF">DFP86_102273</name>
</gene>
<name>A0A4V6PZB3_9NEIS</name>
<dbReference type="OrthoDB" id="9020461at2"/>
<evidence type="ECO:0000313" key="2">
    <source>
        <dbReference type="Proteomes" id="UP000295611"/>
    </source>
</evidence>
<accession>A0A4V6PZB3</accession>
<reference evidence="1 2" key="1">
    <citation type="submission" date="2019-03" db="EMBL/GenBank/DDBJ databases">
        <title>Genomic Encyclopedia of Type Strains, Phase III (KMG-III): the genomes of soil and plant-associated and newly described type strains.</title>
        <authorList>
            <person name="Whitman W."/>
        </authorList>
    </citation>
    <scope>NUCLEOTIDE SEQUENCE [LARGE SCALE GENOMIC DNA]</scope>
    <source>
        <strain evidence="1 2">CECT 8976</strain>
    </source>
</reference>
<protein>
    <submittedName>
        <fullName evidence="1">Uncharacterized protein</fullName>
    </submittedName>
</protein>
<evidence type="ECO:0000313" key="1">
    <source>
        <dbReference type="EMBL" id="TDR82159.1"/>
    </source>
</evidence>
<sequence>MMDGFYLQDSRSYVGNDMLFWAKDGGYTTDVSKAQVYSHAEAQAKHNARESDIPWPKAYIDAHTRPAVDMQHVRRAKALAGSGIELHKPQRLKPETYRCHGCGRLMKIDDYYGGTCRNCGTDNRP</sequence>
<dbReference type="Proteomes" id="UP000295611">
    <property type="component" value="Unassembled WGS sequence"/>
</dbReference>
<keyword evidence="2" id="KW-1185">Reference proteome</keyword>
<organism evidence="1 2">
    <name type="scientific">Paludibacterium purpuratum</name>
    <dbReference type="NCBI Taxonomy" id="1144873"/>
    <lineage>
        <taxon>Bacteria</taxon>
        <taxon>Pseudomonadati</taxon>
        <taxon>Pseudomonadota</taxon>
        <taxon>Betaproteobacteria</taxon>
        <taxon>Neisseriales</taxon>
        <taxon>Chromobacteriaceae</taxon>
        <taxon>Paludibacterium</taxon>
    </lineage>
</organism>
<dbReference type="AlphaFoldDB" id="A0A4V6PZB3"/>
<proteinExistence type="predicted"/>
<dbReference type="EMBL" id="SNZP01000002">
    <property type="protein sequence ID" value="TDR82159.1"/>
    <property type="molecule type" value="Genomic_DNA"/>
</dbReference>